<proteinExistence type="predicted"/>
<dbReference type="OrthoDB" id="512616at2759"/>
<evidence type="ECO:0000313" key="7">
    <source>
        <dbReference type="EMBL" id="CAD8194325.1"/>
    </source>
</evidence>
<comment type="caution">
    <text evidence="7">The sequence shown here is derived from an EMBL/GenBank/DDBJ whole genome shotgun (WGS) entry which is preliminary data.</text>
</comment>
<feature type="domain" description="PHD-type" evidence="6">
    <location>
        <begin position="249"/>
        <end position="365"/>
    </location>
</feature>
<gene>
    <name evidence="7" type="ORF">POCTA_138.1.T1060176</name>
</gene>
<organism evidence="7 8">
    <name type="scientific">Paramecium octaurelia</name>
    <dbReference type="NCBI Taxonomy" id="43137"/>
    <lineage>
        <taxon>Eukaryota</taxon>
        <taxon>Sar</taxon>
        <taxon>Alveolata</taxon>
        <taxon>Ciliophora</taxon>
        <taxon>Intramacronucleata</taxon>
        <taxon>Oligohymenophorea</taxon>
        <taxon>Peniculida</taxon>
        <taxon>Parameciidae</taxon>
        <taxon>Paramecium</taxon>
    </lineage>
</organism>
<keyword evidence="1" id="KW-0479">Metal-binding</keyword>
<dbReference type="PANTHER" id="PTHR12420:SF42">
    <property type="entry name" value="G2_M PHASE-SPECIFIC E3 UBIQUITIN-PROTEIN LIGASE"/>
    <property type="match status" value="1"/>
</dbReference>
<keyword evidence="8" id="KW-1185">Reference proteome</keyword>
<evidence type="ECO:0000256" key="2">
    <source>
        <dbReference type="ARBA" id="ARBA00022771"/>
    </source>
</evidence>
<evidence type="ECO:0000256" key="4">
    <source>
        <dbReference type="SAM" id="Coils"/>
    </source>
</evidence>
<accession>A0A8S1X1B4</accession>
<dbReference type="InterPro" id="IPR051188">
    <property type="entry name" value="PHD-type_Zinc_Finger"/>
</dbReference>
<protein>
    <recommendedName>
        <fullName evidence="6">PHD-type domain-containing protein</fullName>
    </recommendedName>
</protein>
<evidence type="ECO:0000256" key="5">
    <source>
        <dbReference type="SAM" id="MobiDB-lite"/>
    </source>
</evidence>
<dbReference type="Pfam" id="PF13771">
    <property type="entry name" value="zf-HC5HC2H"/>
    <property type="match status" value="1"/>
</dbReference>
<dbReference type="OMA" id="RQWITSD"/>
<feature type="region of interest" description="Disordered" evidence="5">
    <location>
        <begin position="373"/>
        <end position="412"/>
    </location>
</feature>
<dbReference type="AlphaFoldDB" id="A0A8S1X1B4"/>
<name>A0A8S1X1B4_PAROT</name>
<evidence type="ECO:0000313" key="8">
    <source>
        <dbReference type="Proteomes" id="UP000683925"/>
    </source>
</evidence>
<evidence type="ECO:0000256" key="1">
    <source>
        <dbReference type="ARBA" id="ARBA00022723"/>
    </source>
</evidence>
<dbReference type="InterPro" id="IPR034732">
    <property type="entry name" value="EPHD"/>
</dbReference>
<feature type="coiled-coil region" evidence="4">
    <location>
        <begin position="456"/>
        <end position="483"/>
    </location>
</feature>
<dbReference type="GO" id="GO:0008270">
    <property type="term" value="F:zinc ion binding"/>
    <property type="evidence" value="ECO:0007669"/>
    <property type="project" value="UniProtKB-KW"/>
</dbReference>
<dbReference type="PROSITE" id="PS51805">
    <property type="entry name" value="EPHD"/>
    <property type="match status" value="1"/>
</dbReference>
<sequence>MNLYLEQAAEELEQAISDADQLLALTKATLQKFTNYLKRKQQEKMERRFHLNNITEDSNSMKQLDKQSYNQLKILEYFNKFHKDVDKQLRDLKELIPSNPQTYVIEELKQQEQVIKHIDQKAPPKPVQQEQKFYPLFKQTKNTGSSIQSSFIQSQLTTGQSQTQSQLQLQQSQNLTQFQTQQNQNTLKENNQQKVTTQVQNSNGNQLEQQTETIKPILKQKQEIKESTITFGRLQKFQYQKLMYPKQNEGNCVFCSLEANDQNLGPLLLIPSNSNQSDKYQLHEMCGLWSQNLVFFSNLEQCDPKNIDDEVEKSKKTKCFLCSRSGATICCAVCPQSFHFTCLMKSSQTGKLIENQFKFFCDKHKYKARLEVQNTSDEEQEPKKKKKVQSKLNTSKSIIKNSPKKGKSPSSQKALLQKCLQSKDDDLKRQWITSDLIYFNLPQWASIEQKLSDLDQSLLQNKLNEAKHNLQSIQSEIKQEQIS</sequence>
<dbReference type="EMBL" id="CAJJDP010000106">
    <property type="protein sequence ID" value="CAD8194325.1"/>
    <property type="molecule type" value="Genomic_DNA"/>
</dbReference>
<keyword evidence="4" id="KW-0175">Coiled coil</keyword>
<dbReference type="InterPro" id="IPR001965">
    <property type="entry name" value="Znf_PHD"/>
</dbReference>
<dbReference type="Proteomes" id="UP000683925">
    <property type="component" value="Unassembled WGS sequence"/>
</dbReference>
<evidence type="ECO:0000259" key="6">
    <source>
        <dbReference type="PROSITE" id="PS51805"/>
    </source>
</evidence>
<reference evidence="7" key="1">
    <citation type="submission" date="2021-01" db="EMBL/GenBank/DDBJ databases">
        <authorList>
            <consortium name="Genoscope - CEA"/>
            <person name="William W."/>
        </authorList>
    </citation>
    <scope>NUCLEOTIDE SEQUENCE</scope>
</reference>
<evidence type="ECO:0000256" key="3">
    <source>
        <dbReference type="ARBA" id="ARBA00022833"/>
    </source>
</evidence>
<dbReference type="PANTHER" id="PTHR12420">
    <property type="entry name" value="PHD FINGER PROTEIN"/>
    <property type="match status" value="1"/>
</dbReference>
<keyword evidence="3" id="KW-0862">Zinc</keyword>
<dbReference type="CDD" id="cd15571">
    <property type="entry name" value="ePHD"/>
    <property type="match status" value="1"/>
</dbReference>
<keyword evidence="2" id="KW-0863">Zinc-finger</keyword>
<dbReference type="SMART" id="SM00249">
    <property type="entry name" value="PHD"/>
    <property type="match status" value="1"/>
</dbReference>